<proteinExistence type="predicted"/>
<dbReference type="InterPro" id="IPR016181">
    <property type="entry name" value="Acyl_CoA_acyltransferase"/>
</dbReference>
<dbReference type="PROSITE" id="PS51186">
    <property type="entry name" value="GNAT"/>
    <property type="match status" value="1"/>
</dbReference>
<gene>
    <name evidence="2" type="ORF">EXE59_04340</name>
</gene>
<comment type="caution">
    <text evidence="2">The sequence shown here is derived from an EMBL/GenBank/DDBJ whole genome shotgun (WGS) entry which is preliminary data.</text>
</comment>
<dbReference type="PANTHER" id="PTHR43441:SF10">
    <property type="entry name" value="ACETYLTRANSFERASE"/>
    <property type="match status" value="1"/>
</dbReference>
<dbReference type="PANTHER" id="PTHR43441">
    <property type="entry name" value="RIBOSOMAL-PROTEIN-SERINE ACETYLTRANSFERASE"/>
    <property type="match status" value="1"/>
</dbReference>
<dbReference type="GO" id="GO:1990189">
    <property type="term" value="F:protein N-terminal-serine acetyltransferase activity"/>
    <property type="evidence" value="ECO:0007669"/>
    <property type="project" value="TreeGrafter"/>
</dbReference>
<dbReference type="InterPro" id="IPR051908">
    <property type="entry name" value="Ribosomal_N-acetyltransferase"/>
</dbReference>
<feature type="domain" description="N-acetyltransferase" evidence="1">
    <location>
        <begin position="10"/>
        <end position="176"/>
    </location>
</feature>
<dbReference type="InterPro" id="IPR000182">
    <property type="entry name" value="GNAT_dom"/>
</dbReference>
<evidence type="ECO:0000259" key="1">
    <source>
        <dbReference type="PROSITE" id="PS51186"/>
    </source>
</evidence>
<evidence type="ECO:0000313" key="2">
    <source>
        <dbReference type="EMBL" id="TGN63259.1"/>
    </source>
</evidence>
<reference evidence="2 3" key="1">
    <citation type="submission" date="2019-04" db="EMBL/GenBank/DDBJ databases">
        <title>Three New Species of Nocardioides, Nocardioides euryhalodurans sp. nov., Nocardioides seonyuensis sp. nov. and Nocardioides eburneoflavus sp. nov. Isolated from Soil.</title>
        <authorList>
            <person name="Roh S.G."/>
            <person name="Lee C."/>
            <person name="Kim M.-K."/>
            <person name="Kim S.B."/>
        </authorList>
    </citation>
    <scope>NUCLEOTIDE SEQUENCE [LARGE SCALE GENOMIC DNA]</scope>
    <source>
        <strain evidence="2 3">MMS17-SY213</strain>
    </source>
</reference>
<dbReference type="Gene3D" id="3.40.630.30">
    <property type="match status" value="1"/>
</dbReference>
<dbReference type="OrthoDB" id="5191051at2"/>
<protein>
    <submittedName>
        <fullName evidence="2">N-acetyltransferase</fullName>
    </submittedName>
</protein>
<dbReference type="Pfam" id="PF13302">
    <property type="entry name" value="Acetyltransf_3"/>
    <property type="match status" value="1"/>
</dbReference>
<dbReference type="EMBL" id="SRRO01000001">
    <property type="protein sequence ID" value="TGN63259.1"/>
    <property type="molecule type" value="Genomic_DNA"/>
</dbReference>
<dbReference type="SUPFAM" id="SSF55729">
    <property type="entry name" value="Acyl-CoA N-acyltransferases (Nat)"/>
    <property type="match status" value="1"/>
</dbReference>
<organism evidence="2 3">
    <name type="scientific">Nocardioides eburneiflavus</name>
    <dbReference type="NCBI Taxonomy" id="2518372"/>
    <lineage>
        <taxon>Bacteria</taxon>
        <taxon>Bacillati</taxon>
        <taxon>Actinomycetota</taxon>
        <taxon>Actinomycetes</taxon>
        <taxon>Propionibacteriales</taxon>
        <taxon>Nocardioidaceae</taxon>
        <taxon>Nocardioides</taxon>
    </lineage>
</organism>
<dbReference type="GO" id="GO:0008999">
    <property type="term" value="F:protein-N-terminal-alanine acetyltransferase activity"/>
    <property type="evidence" value="ECO:0007669"/>
    <property type="project" value="TreeGrafter"/>
</dbReference>
<dbReference type="RefSeq" id="WP_135837797.1">
    <property type="nucleotide sequence ID" value="NZ_SRRO01000001.1"/>
</dbReference>
<dbReference type="Proteomes" id="UP000297496">
    <property type="component" value="Unassembled WGS sequence"/>
</dbReference>
<keyword evidence="2" id="KW-0808">Transferase</keyword>
<accession>A0A4Z1CM32</accession>
<dbReference type="AlphaFoldDB" id="A0A4Z1CM32"/>
<dbReference type="CDD" id="cd04301">
    <property type="entry name" value="NAT_SF"/>
    <property type="match status" value="1"/>
</dbReference>
<sequence>MLSLQIDDDVRLADLEPWHAEQLAGLLRAHGPDFYEWLPWEGFEQVDAARSFLEGFAKSRGETGRRIFGIWVGRELVGATLFPSFNPRAATAEVGVLLASTARGRGIVTRAIAAMLDWAFDERGVHRVEWKCAPGNAPSRRMAQRLGFTHEGTLREVFPVREERQDLEVWAILSREWSGLPAHAG</sequence>
<dbReference type="GO" id="GO:0005737">
    <property type="term" value="C:cytoplasm"/>
    <property type="evidence" value="ECO:0007669"/>
    <property type="project" value="TreeGrafter"/>
</dbReference>
<name>A0A4Z1CM32_9ACTN</name>
<evidence type="ECO:0000313" key="3">
    <source>
        <dbReference type="Proteomes" id="UP000297496"/>
    </source>
</evidence>
<keyword evidence="3" id="KW-1185">Reference proteome</keyword>